<dbReference type="PROSITE" id="PS50878">
    <property type="entry name" value="RT_POL"/>
    <property type="match status" value="1"/>
</dbReference>
<dbReference type="CDD" id="cd01647">
    <property type="entry name" value="RT_LTR"/>
    <property type="match status" value="1"/>
</dbReference>
<dbReference type="PANTHER" id="PTHR24559">
    <property type="entry name" value="TRANSPOSON TY3-I GAG-POL POLYPROTEIN"/>
    <property type="match status" value="1"/>
</dbReference>
<gene>
    <name evidence="3" type="ORF">AA0117_g10091</name>
</gene>
<evidence type="ECO:0000259" key="2">
    <source>
        <dbReference type="PROSITE" id="PS50878"/>
    </source>
</evidence>
<dbReference type="Gene3D" id="3.10.10.10">
    <property type="entry name" value="HIV Type 1 Reverse Transcriptase, subunit A, domain 1"/>
    <property type="match status" value="1"/>
</dbReference>
<dbReference type="InterPro" id="IPR053134">
    <property type="entry name" value="RNA-dir_DNA_polymerase"/>
</dbReference>
<evidence type="ECO:0000256" key="1">
    <source>
        <dbReference type="SAM" id="MobiDB-lite"/>
    </source>
</evidence>
<protein>
    <recommendedName>
        <fullName evidence="2">Reverse transcriptase domain-containing protein</fullName>
    </recommendedName>
</protein>
<dbReference type="AlphaFoldDB" id="A0A4Q4N5X2"/>
<dbReference type="Proteomes" id="UP000291422">
    <property type="component" value="Unassembled WGS sequence"/>
</dbReference>
<dbReference type="InterPro" id="IPR043128">
    <property type="entry name" value="Rev_trsase/Diguanyl_cyclase"/>
</dbReference>
<dbReference type="InterPro" id="IPR000477">
    <property type="entry name" value="RT_dom"/>
</dbReference>
<feature type="domain" description="Reverse transcriptase" evidence="2">
    <location>
        <begin position="114"/>
        <end position="293"/>
    </location>
</feature>
<dbReference type="SUPFAM" id="SSF56672">
    <property type="entry name" value="DNA/RNA polymerases"/>
    <property type="match status" value="1"/>
</dbReference>
<dbReference type="EMBL" id="PDXD01000037">
    <property type="protein sequence ID" value="RYN70823.1"/>
    <property type="molecule type" value="Genomic_DNA"/>
</dbReference>
<comment type="caution">
    <text evidence="3">The sequence shown here is derived from an EMBL/GenBank/DDBJ whole genome shotgun (WGS) entry which is preliminary data.</text>
</comment>
<dbReference type="Gene3D" id="3.30.70.270">
    <property type="match status" value="2"/>
</dbReference>
<organism evidence="3 4">
    <name type="scientific">Alternaria alternata</name>
    <name type="common">Alternaria rot fungus</name>
    <name type="synonym">Torula alternata</name>
    <dbReference type="NCBI Taxonomy" id="5599"/>
    <lineage>
        <taxon>Eukaryota</taxon>
        <taxon>Fungi</taxon>
        <taxon>Dikarya</taxon>
        <taxon>Ascomycota</taxon>
        <taxon>Pezizomycotina</taxon>
        <taxon>Dothideomycetes</taxon>
        <taxon>Pleosporomycetidae</taxon>
        <taxon>Pleosporales</taxon>
        <taxon>Pleosporineae</taxon>
        <taxon>Pleosporaceae</taxon>
        <taxon>Alternaria</taxon>
        <taxon>Alternaria sect. Alternaria</taxon>
        <taxon>Alternaria alternata complex</taxon>
    </lineage>
</organism>
<name>A0A4Q4N5X2_ALTAL</name>
<evidence type="ECO:0000313" key="4">
    <source>
        <dbReference type="Proteomes" id="UP000291422"/>
    </source>
</evidence>
<dbReference type="Pfam" id="PF00078">
    <property type="entry name" value="RVT_1"/>
    <property type="match status" value="1"/>
</dbReference>
<dbReference type="PANTHER" id="PTHR24559:SF444">
    <property type="entry name" value="REVERSE TRANSCRIPTASE DOMAIN-CONTAINING PROTEIN"/>
    <property type="match status" value="1"/>
</dbReference>
<reference evidence="4" key="1">
    <citation type="journal article" date="2019" name="bioRxiv">
        <title>Genomics, evolutionary history and diagnostics of the Alternaria alternata species group including apple and Asian pear pathotypes.</title>
        <authorList>
            <person name="Armitage A.D."/>
            <person name="Cockerton H.M."/>
            <person name="Sreenivasaprasad S."/>
            <person name="Woodhall J.W."/>
            <person name="Lane C.R."/>
            <person name="Harrison R.J."/>
            <person name="Clarkson J.P."/>
        </authorList>
    </citation>
    <scope>NUCLEOTIDE SEQUENCE [LARGE SCALE GENOMIC DNA]</scope>
    <source>
        <strain evidence="4">FERA 1177</strain>
    </source>
</reference>
<accession>A0A4Q4N5X2</accession>
<proteinExistence type="predicted"/>
<evidence type="ECO:0000313" key="3">
    <source>
        <dbReference type="EMBL" id="RYN70823.1"/>
    </source>
</evidence>
<sequence>MVDKRKINNIAKGKRPSRKNDFQKRRFNSTDTGKVPPDHEVRVLEKRVTPEIPKEYKDFEHLFAEVVDNQDLPKHQPWDHEIVLEEGKTPPFGPIYQLSETELKILREKLEKDLKKGYIRPSSSLAGFPILFVPKKNRPPRMCVDYRKLNDITTKNRYPLPNITELRDRLSRAKIFTAIDLRDRYHLIRIKKGEEWKTAFRTRYGHFEYTVMPFGLTNAPATFQELINNVLRTHLDIFVVAYLDDILVYSENEEDHVKHVRTVLRCLDQYNLRVKPEKCKFHKREVDFLGYVVGANGVRISEEKIKVVKEWPTPKTVKDIQSFLGFLNFNRQFIKDFSKIAIPLTKLTRKDTPFE</sequence>
<dbReference type="InterPro" id="IPR043502">
    <property type="entry name" value="DNA/RNA_pol_sf"/>
</dbReference>
<feature type="region of interest" description="Disordered" evidence="1">
    <location>
        <begin position="1"/>
        <end position="38"/>
    </location>
</feature>